<dbReference type="InterPro" id="IPR001254">
    <property type="entry name" value="Trypsin_dom"/>
</dbReference>
<dbReference type="SUPFAM" id="SSF50494">
    <property type="entry name" value="Trypsin-like serine proteases"/>
    <property type="match status" value="1"/>
</dbReference>
<dbReference type="SMART" id="SM00020">
    <property type="entry name" value="Tryp_SPc"/>
    <property type="match status" value="1"/>
</dbReference>
<evidence type="ECO:0000256" key="4">
    <source>
        <dbReference type="ARBA" id="ARBA00022837"/>
    </source>
</evidence>
<dbReference type="Gene3D" id="2.40.10.10">
    <property type="entry name" value="Trypsin-like serine proteases"/>
    <property type="match status" value="1"/>
</dbReference>
<protein>
    <recommendedName>
        <fullName evidence="8">Peptidase S1 domain-containing protein</fullName>
    </recommendedName>
</protein>
<comment type="similarity">
    <text evidence="7">Belongs to the peptidase S1 family. CLIP subfamily.</text>
</comment>
<keyword evidence="1" id="KW-0645">Protease</keyword>
<dbReference type="InterPro" id="IPR051487">
    <property type="entry name" value="Ser/Thr_Proteases_Immune/Dev"/>
</dbReference>
<evidence type="ECO:0000256" key="2">
    <source>
        <dbReference type="ARBA" id="ARBA00022723"/>
    </source>
</evidence>
<dbReference type="GO" id="GO:0046872">
    <property type="term" value="F:metal ion binding"/>
    <property type="evidence" value="ECO:0007669"/>
    <property type="project" value="UniProtKB-KW"/>
</dbReference>
<dbReference type="EMBL" id="JAZDUA010000487">
    <property type="protein sequence ID" value="KAK7791937.1"/>
    <property type="molecule type" value="Genomic_DNA"/>
</dbReference>
<dbReference type="InterPro" id="IPR043504">
    <property type="entry name" value="Peptidase_S1_PA_chymotrypsin"/>
</dbReference>
<dbReference type="Pfam" id="PF00089">
    <property type="entry name" value="Trypsin"/>
    <property type="match status" value="1"/>
</dbReference>
<evidence type="ECO:0000256" key="6">
    <source>
        <dbReference type="ARBA" id="ARBA00023157"/>
    </source>
</evidence>
<proteinExistence type="inferred from homology"/>
<evidence type="ECO:0000313" key="10">
    <source>
        <dbReference type="Proteomes" id="UP001378592"/>
    </source>
</evidence>
<keyword evidence="4" id="KW-0106">Calcium</keyword>
<dbReference type="Proteomes" id="UP001378592">
    <property type="component" value="Unassembled WGS sequence"/>
</dbReference>
<feature type="domain" description="Peptidase S1" evidence="8">
    <location>
        <begin position="1"/>
        <end position="130"/>
    </location>
</feature>
<evidence type="ECO:0000313" key="9">
    <source>
        <dbReference type="EMBL" id="KAK7791937.1"/>
    </source>
</evidence>
<evidence type="ECO:0000256" key="7">
    <source>
        <dbReference type="ARBA" id="ARBA00024195"/>
    </source>
</evidence>
<dbReference type="PROSITE" id="PS50240">
    <property type="entry name" value="TRYPSIN_DOM"/>
    <property type="match status" value="1"/>
</dbReference>
<comment type="caution">
    <text evidence="9">The sequence shown here is derived from an EMBL/GenBank/DDBJ whole genome shotgun (WGS) entry which is preliminary data.</text>
</comment>
<accession>A0AAN9VKC7</accession>
<evidence type="ECO:0000256" key="5">
    <source>
        <dbReference type="ARBA" id="ARBA00023145"/>
    </source>
</evidence>
<dbReference type="InterPro" id="IPR009003">
    <property type="entry name" value="Peptidase_S1_PA"/>
</dbReference>
<dbReference type="GO" id="GO:0004252">
    <property type="term" value="F:serine-type endopeptidase activity"/>
    <property type="evidence" value="ECO:0007669"/>
    <property type="project" value="InterPro"/>
</dbReference>
<evidence type="ECO:0000259" key="8">
    <source>
        <dbReference type="PROSITE" id="PS50240"/>
    </source>
</evidence>
<keyword evidence="5" id="KW-0865">Zymogen</keyword>
<dbReference type="PROSITE" id="PS00135">
    <property type="entry name" value="TRYPSIN_SER"/>
    <property type="match status" value="1"/>
</dbReference>
<dbReference type="GO" id="GO:0006508">
    <property type="term" value="P:proteolysis"/>
    <property type="evidence" value="ECO:0007669"/>
    <property type="project" value="UniProtKB-KW"/>
</dbReference>
<keyword evidence="2" id="KW-0479">Metal-binding</keyword>
<dbReference type="PANTHER" id="PTHR24256">
    <property type="entry name" value="TRYPTASE-RELATED"/>
    <property type="match status" value="1"/>
</dbReference>
<dbReference type="AlphaFoldDB" id="A0AAN9VKC7"/>
<dbReference type="InterPro" id="IPR033116">
    <property type="entry name" value="TRYPSIN_SER"/>
</dbReference>
<evidence type="ECO:0000256" key="3">
    <source>
        <dbReference type="ARBA" id="ARBA00022801"/>
    </source>
</evidence>
<evidence type="ECO:0000256" key="1">
    <source>
        <dbReference type="ARBA" id="ARBA00022670"/>
    </source>
</evidence>
<reference evidence="9 10" key="1">
    <citation type="submission" date="2024-03" db="EMBL/GenBank/DDBJ databases">
        <title>The genome assembly and annotation of the cricket Gryllus longicercus Weissman &amp; Gray.</title>
        <authorList>
            <person name="Szrajer S."/>
            <person name="Gray D."/>
            <person name="Ylla G."/>
        </authorList>
    </citation>
    <scope>NUCLEOTIDE SEQUENCE [LARGE SCALE GENOMIC DNA]</scope>
    <source>
        <strain evidence="9">DAG 2021-001</strain>
        <tissue evidence="9">Whole body minus gut</tissue>
    </source>
</reference>
<keyword evidence="10" id="KW-1185">Reference proteome</keyword>
<gene>
    <name evidence="9" type="ORF">R5R35_002429</name>
</gene>
<name>A0AAN9VKC7_9ORTH</name>
<organism evidence="9 10">
    <name type="scientific">Gryllus longicercus</name>
    <dbReference type="NCBI Taxonomy" id="2509291"/>
    <lineage>
        <taxon>Eukaryota</taxon>
        <taxon>Metazoa</taxon>
        <taxon>Ecdysozoa</taxon>
        <taxon>Arthropoda</taxon>
        <taxon>Hexapoda</taxon>
        <taxon>Insecta</taxon>
        <taxon>Pterygota</taxon>
        <taxon>Neoptera</taxon>
        <taxon>Polyneoptera</taxon>
        <taxon>Orthoptera</taxon>
        <taxon>Ensifera</taxon>
        <taxon>Gryllidea</taxon>
        <taxon>Grylloidea</taxon>
        <taxon>Gryllidae</taxon>
        <taxon>Gryllinae</taxon>
        <taxon>Gryllus</taxon>
    </lineage>
</organism>
<dbReference type="FunFam" id="2.40.10.10:FF:000078">
    <property type="entry name" value="Serine protease H137"/>
    <property type="match status" value="1"/>
</dbReference>
<sequence>MSGPLLTKDYVNLTTEVAGWGVYDIDVPKPAIVLQTIKLTVVENERCAKSFKEQAEIGPTQMCVGGDVGYDSCSGDSGGPLMKVEVHQGPPRYYLLGVVSFGAKRCGATTMPGVYTRIVSYMTWILENMHE</sequence>
<keyword evidence="6" id="KW-1015">Disulfide bond</keyword>
<keyword evidence="3" id="KW-0378">Hydrolase</keyword>